<protein>
    <submittedName>
        <fullName evidence="4">TonB-dependent receptor</fullName>
    </submittedName>
</protein>
<dbReference type="AlphaFoldDB" id="A0A6I0K4C5"/>
<reference evidence="4 5" key="1">
    <citation type="journal article" date="2019" name="Nat. Med.">
        <title>A library of human gut bacterial isolates paired with longitudinal multiomics data enables mechanistic microbiome research.</title>
        <authorList>
            <person name="Poyet M."/>
            <person name="Groussin M."/>
            <person name="Gibbons S.M."/>
            <person name="Avila-Pacheco J."/>
            <person name="Jiang X."/>
            <person name="Kearney S.M."/>
            <person name="Perrotta A.R."/>
            <person name="Berdy B."/>
            <person name="Zhao S."/>
            <person name="Lieberman T.D."/>
            <person name="Swanson P.K."/>
            <person name="Smith M."/>
            <person name="Roesemann S."/>
            <person name="Alexander J.E."/>
            <person name="Rich S.A."/>
            <person name="Livny J."/>
            <person name="Vlamakis H."/>
            <person name="Clish C."/>
            <person name="Bullock K."/>
            <person name="Deik A."/>
            <person name="Scott J."/>
            <person name="Pierce K.A."/>
            <person name="Xavier R.J."/>
            <person name="Alm E.J."/>
        </authorList>
    </citation>
    <scope>NUCLEOTIDE SEQUENCE [LARGE SCALE GENOMIC DNA]</scope>
    <source>
        <strain evidence="4 5">BIOML-A37</strain>
    </source>
</reference>
<evidence type="ECO:0000256" key="1">
    <source>
        <dbReference type="ARBA" id="ARBA00004442"/>
    </source>
</evidence>
<evidence type="ECO:0000256" key="2">
    <source>
        <dbReference type="ARBA" id="ARBA00023136"/>
    </source>
</evidence>
<feature type="non-terminal residue" evidence="4">
    <location>
        <position position="1"/>
    </location>
</feature>
<dbReference type="Proteomes" id="UP000438773">
    <property type="component" value="Unassembled WGS sequence"/>
</dbReference>
<dbReference type="SUPFAM" id="SSF56935">
    <property type="entry name" value="Porins"/>
    <property type="match status" value="1"/>
</dbReference>
<keyword evidence="4" id="KW-0675">Receptor</keyword>
<evidence type="ECO:0000313" key="4">
    <source>
        <dbReference type="EMBL" id="KAB4118226.1"/>
    </source>
</evidence>
<comment type="subcellular location">
    <subcellularLocation>
        <location evidence="1">Cell outer membrane</location>
    </subcellularLocation>
</comment>
<keyword evidence="3" id="KW-0998">Cell outer membrane</keyword>
<accession>A0A6I0K4C5</accession>
<proteinExistence type="predicted"/>
<sequence length="197" mass="22673">VEMGHGRSMGVEFMAQKTIGKTTGWLAYTLAKSDRKFATGGINNGERFPYKYDRRHNIDLTLNHRFNERIDVSASWIFTTGGTTTIPTELTGIIRPGDNDSSIEEGDYVKHRNNYRLPATHRLNVGVNFSKKTKHGMRIWNVSIYNVYNAMNPTLIYRTYKKTEYTQGEQAQGNRIPVIRKFTLLPCIPSFSYTYKF</sequence>
<evidence type="ECO:0000256" key="3">
    <source>
        <dbReference type="ARBA" id="ARBA00023237"/>
    </source>
</evidence>
<dbReference type="Gene3D" id="2.40.170.20">
    <property type="entry name" value="TonB-dependent receptor, beta-barrel domain"/>
    <property type="match status" value="1"/>
</dbReference>
<name>A0A6I0K4C5_BACUN</name>
<keyword evidence="2" id="KW-0472">Membrane</keyword>
<gene>
    <name evidence="4" type="ORF">GAQ75_23330</name>
</gene>
<organism evidence="4 5">
    <name type="scientific">Bacteroides uniformis</name>
    <dbReference type="NCBI Taxonomy" id="820"/>
    <lineage>
        <taxon>Bacteria</taxon>
        <taxon>Pseudomonadati</taxon>
        <taxon>Bacteroidota</taxon>
        <taxon>Bacteroidia</taxon>
        <taxon>Bacteroidales</taxon>
        <taxon>Bacteroidaceae</taxon>
        <taxon>Bacteroides</taxon>
    </lineage>
</organism>
<dbReference type="InterPro" id="IPR036942">
    <property type="entry name" value="Beta-barrel_TonB_sf"/>
</dbReference>
<dbReference type="EMBL" id="WCUQ01000098">
    <property type="protein sequence ID" value="KAB4118226.1"/>
    <property type="molecule type" value="Genomic_DNA"/>
</dbReference>
<dbReference type="GO" id="GO:0009279">
    <property type="term" value="C:cell outer membrane"/>
    <property type="evidence" value="ECO:0007669"/>
    <property type="project" value="UniProtKB-SubCell"/>
</dbReference>
<evidence type="ECO:0000313" key="5">
    <source>
        <dbReference type="Proteomes" id="UP000438773"/>
    </source>
</evidence>
<comment type="caution">
    <text evidence="4">The sequence shown here is derived from an EMBL/GenBank/DDBJ whole genome shotgun (WGS) entry which is preliminary data.</text>
</comment>